<keyword evidence="8" id="KW-1185">Reference proteome</keyword>
<comment type="caution">
    <text evidence="7">The sequence shown here is derived from an EMBL/GenBank/DDBJ whole genome shotgun (WGS) entry which is preliminary data.</text>
</comment>
<protein>
    <submittedName>
        <fullName evidence="7">Fe3+-citrate ABC transporter substrate-binding protein</fullName>
    </submittedName>
</protein>
<dbReference type="EMBL" id="MWIH01000002">
    <property type="protein sequence ID" value="OQO95085.1"/>
    <property type="molecule type" value="Genomic_DNA"/>
</dbReference>
<evidence type="ECO:0000259" key="6">
    <source>
        <dbReference type="PROSITE" id="PS50983"/>
    </source>
</evidence>
<accession>A0A1V9AD85</accession>
<dbReference type="PROSITE" id="PS51257">
    <property type="entry name" value="PROKAR_LIPOPROTEIN"/>
    <property type="match status" value="1"/>
</dbReference>
<dbReference type="GO" id="GO:1901678">
    <property type="term" value="P:iron coordination entity transport"/>
    <property type="evidence" value="ECO:0007669"/>
    <property type="project" value="UniProtKB-ARBA"/>
</dbReference>
<dbReference type="InterPro" id="IPR002491">
    <property type="entry name" value="ABC_transptr_periplasmic_BD"/>
</dbReference>
<proteinExistence type="inferred from homology"/>
<feature type="domain" description="Fe/B12 periplasmic-binding" evidence="6">
    <location>
        <begin position="62"/>
        <end position="329"/>
    </location>
</feature>
<dbReference type="Proteomes" id="UP000192591">
    <property type="component" value="Unassembled WGS sequence"/>
</dbReference>
<evidence type="ECO:0000256" key="2">
    <source>
        <dbReference type="ARBA" id="ARBA00008814"/>
    </source>
</evidence>
<evidence type="ECO:0000313" key="7">
    <source>
        <dbReference type="EMBL" id="OQO95085.1"/>
    </source>
</evidence>
<dbReference type="Pfam" id="PF01497">
    <property type="entry name" value="Peripla_BP_2"/>
    <property type="match status" value="1"/>
</dbReference>
<dbReference type="GO" id="GO:0030288">
    <property type="term" value="C:outer membrane-bounded periplasmic space"/>
    <property type="evidence" value="ECO:0007669"/>
    <property type="project" value="TreeGrafter"/>
</dbReference>
<evidence type="ECO:0000256" key="4">
    <source>
        <dbReference type="ARBA" id="ARBA00022729"/>
    </source>
</evidence>
<comment type="similarity">
    <text evidence="2">Belongs to the bacterial solute-binding protein 8 family.</text>
</comment>
<dbReference type="PANTHER" id="PTHR30532:SF1">
    <property type="entry name" value="IRON(3+)-HYDROXAMATE-BINDING PROTEIN FHUD"/>
    <property type="match status" value="1"/>
</dbReference>
<sequence>MNSPARALKATGAAAAMALALAGCGGGGTVADPGAENTTSAEGAISVATAHGPVELSEPATKVVSLEWAYTEELLALGVTPVGVADGESYDSWVTADGAQLPDGVTEVGSRQEPSIEKIRSLDPDLIVSDVDRLSANIDQLRDIAPVLAFQPTESPQLETMRTNFGELAKAVGKQDEADGVLADLDAKIDSVSESLAEAEAEGRPFALAQGYTTEGAPGIRMMTSESLSASLLESAGLTNGWRGEPDDWGMTTVGVEALTRVDEDATFLYVALESDDPFTGALADNPVWAELPFVAEDRVRALDPGTWLFGGPLSAMQLLDETAQALDA</sequence>
<dbReference type="AlphaFoldDB" id="A0A1V9AD85"/>
<evidence type="ECO:0000256" key="3">
    <source>
        <dbReference type="ARBA" id="ARBA00022448"/>
    </source>
</evidence>
<keyword evidence="3" id="KW-0813">Transport</keyword>
<evidence type="ECO:0000313" key="8">
    <source>
        <dbReference type="Proteomes" id="UP000192591"/>
    </source>
</evidence>
<feature type="signal peptide" evidence="5">
    <location>
        <begin position="1"/>
        <end position="22"/>
    </location>
</feature>
<reference evidence="7 8" key="1">
    <citation type="submission" date="2017-02" db="EMBL/GenBank/DDBJ databases">
        <title>Draft genome of Saccharomonospora sp. 154.</title>
        <authorList>
            <person name="Alonso-Carmona G.S."/>
            <person name="De La Haba R."/>
            <person name="Vera-Gargallo B."/>
            <person name="Sandoval-Trujillo A.H."/>
            <person name="Ramirez-Duran N."/>
            <person name="Ventosa A."/>
        </authorList>
    </citation>
    <scope>NUCLEOTIDE SEQUENCE [LARGE SCALE GENOMIC DNA]</scope>
    <source>
        <strain evidence="7 8">LRS4.154</strain>
    </source>
</reference>
<evidence type="ECO:0000256" key="1">
    <source>
        <dbReference type="ARBA" id="ARBA00004196"/>
    </source>
</evidence>
<dbReference type="SUPFAM" id="SSF53807">
    <property type="entry name" value="Helical backbone' metal receptor"/>
    <property type="match status" value="1"/>
</dbReference>
<dbReference type="CDD" id="cd01146">
    <property type="entry name" value="FhuD"/>
    <property type="match status" value="1"/>
</dbReference>
<dbReference type="PROSITE" id="PS50983">
    <property type="entry name" value="FE_B12_PBP"/>
    <property type="match status" value="1"/>
</dbReference>
<comment type="subcellular location">
    <subcellularLocation>
        <location evidence="1">Cell envelope</location>
    </subcellularLocation>
</comment>
<organism evidence="7 8">
    <name type="scientific">Saccharomonospora piscinae</name>
    <dbReference type="NCBI Taxonomy" id="687388"/>
    <lineage>
        <taxon>Bacteria</taxon>
        <taxon>Bacillati</taxon>
        <taxon>Actinomycetota</taxon>
        <taxon>Actinomycetes</taxon>
        <taxon>Pseudonocardiales</taxon>
        <taxon>Pseudonocardiaceae</taxon>
        <taxon>Saccharomonospora</taxon>
    </lineage>
</organism>
<keyword evidence="4 5" id="KW-0732">Signal</keyword>
<dbReference type="STRING" id="1962155.B1813_03270"/>
<dbReference type="InterPro" id="IPR051313">
    <property type="entry name" value="Bact_iron-sidero_bind"/>
</dbReference>
<feature type="chain" id="PRO_5038990622" evidence="5">
    <location>
        <begin position="23"/>
        <end position="329"/>
    </location>
</feature>
<dbReference type="RefSeq" id="WP_081190480.1">
    <property type="nucleotide sequence ID" value="NZ_MWIH01000002.1"/>
</dbReference>
<name>A0A1V9AD85_SACPI</name>
<dbReference type="PRINTS" id="PR01715">
    <property type="entry name" value="FERRIBNDNGPP"/>
</dbReference>
<evidence type="ECO:0000256" key="5">
    <source>
        <dbReference type="SAM" id="SignalP"/>
    </source>
</evidence>
<dbReference type="PANTHER" id="PTHR30532">
    <property type="entry name" value="IRON III DICITRATE-BINDING PERIPLASMIC PROTEIN"/>
    <property type="match status" value="1"/>
</dbReference>
<dbReference type="Gene3D" id="3.40.50.1980">
    <property type="entry name" value="Nitrogenase molybdenum iron protein domain"/>
    <property type="match status" value="2"/>
</dbReference>
<gene>
    <name evidence="7" type="ORF">B1813_03270</name>
</gene>